<reference evidence="1" key="1">
    <citation type="journal article" date="2021" name="Proc. Natl. Acad. Sci. U.S.A.">
        <title>A Catalog of Tens of Thousands of Viruses from Human Metagenomes Reveals Hidden Associations with Chronic Diseases.</title>
        <authorList>
            <person name="Tisza M.J."/>
            <person name="Buck C.B."/>
        </authorList>
    </citation>
    <scope>NUCLEOTIDE SEQUENCE</scope>
    <source>
        <strain evidence="1">CtVOP12</strain>
    </source>
</reference>
<proteinExistence type="predicted"/>
<dbReference type="EMBL" id="BK016231">
    <property type="protein sequence ID" value="DAG03544.1"/>
    <property type="molecule type" value="Genomic_DNA"/>
</dbReference>
<name>A0A8S5VA25_9CAUD</name>
<evidence type="ECO:0000313" key="1">
    <source>
        <dbReference type="EMBL" id="DAG03544.1"/>
    </source>
</evidence>
<sequence length="76" mass="8814">MTKKTDIVREAVRSGEWKKALKIAKDFRINVTKEQRDRMARAYECIVHPEFYKQIGTDIPGSIELGKQTLTLLYGE</sequence>
<organism evidence="1">
    <name type="scientific">Siphoviridae sp. ctVOP12</name>
    <dbReference type="NCBI Taxonomy" id="2825531"/>
    <lineage>
        <taxon>Viruses</taxon>
        <taxon>Duplodnaviria</taxon>
        <taxon>Heunggongvirae</taxon>
        <taxon>Uroviricota</taxon>
        <taxon>Caudoviricetes</taxon>
    </lineage>
</organism>
<protein>
    <submittedName>
        <fullName evidence="1">Uncharacterized protein</fullName>
    </submittedName>
</protein>
<accession>A0A8S5VA25</accession>